<dbReference type="InterPro" id="IPR011604">
    <property type="entry name" value="PDDEXK-like_dom_sf"/>
</dbReference>
<evidence type="ECO:0000313" key="3">
    <source>
        <dbReference type="Proteomes" id="UP001159363"/>
    </source>
</evidence>
<accession>A0ABQ9HRA4</accession>
<gene>
    <name evidence="2" type="ORF">PR048_013132</name>
</gene>
<dbReference type="Proteomes" id="UP001159363">
    <property type="component" value="Chromosome X"/>
</dbReference>
<name>A0ABQ9HRA4_9NEOP</name>
<comment type="caution">
    <text evidence="2">The sequence shown here is derived from an EMBL/GenBank/DDBJ whole genome shotgun (WGS) entry which is preliminary data.</text>
</comment>
<reference evidence="2 3" key="1">
    <citation type="submission" date="2023-02" db="EMBL/GenBank/DDBJ databases">
        <title>LHISI_Scaffold_Assembly.</title>
        <authorList>
            <person name="Stuart O.P."/>
            <person name="Cleave R."/>
            <person name="Magrath M.J.L."/>
            <person name="Mikheyev A.S."/>
        </authorList>
    </citation>
    <scope>NUCLEOTIDE SEQUENCE [LARGE SCALE GENOMIC DNA]</scope>
    <source>
        <strain evidence="2">Daus_M_001</strain>
        <tissue evidence="2">Leg muscle</tissue>
    </source>
</reference>
<evidence type="ECO:0000256" key="1">
    <source>
        <dbReference type="SAM" id="MobiDB-lite"/>
    </source>
</evidence>
<dbReference type="EMBL" id="JARBHB010000004">
    <property type="protein sequence ID" value="KAJ8886918.1"/>
    <property type="molecule type" value="Genomic_DNA"/>
</dbReference>
<proteinExistence type="predicted"/>
<sequence>MGSWSKWSRWSSEAGGAVKQEEQVDQVEQVEQWSRCSIWREYKRKNATMCSNLVKQILYKPPVITVPMEYCRRNEYGAIRWFEKETGLCIQQCGLFVDLHHGFFGSQSRLLCGRRQYS</sequence>
<feature type="region of interest" description="Disordered" evidence="1">
    <location>
        <begin position="1"/>
        <end position="29"/>
    </location>
</feature>
<evidence type="ECO:0000313" key="2">
    <source>
        <dbReference type="EMBL" id="KAJ8886918.1"/>
    </source>
</evidence>
<feature type="compositionally biased region" description="Polar residues" evidence="1">
    <location>
        <begin position="1"/>
        <end position="11"/>
    </location>
</feature>
<dbReference type="Gene3D" id="3.90.320.10">
    <property type="match status" value="1"/>
</dbReference>
<keyword evidence="3" id="KW-1185">Reference proteome</keyword>
<organism evidence="2 3">
    <name type="scientific">Dryococelus australis</name>
    <dbReference type="NCBI Taxonomy" id="614101"/>
    <lineage>
        <taxon>Eukaryota</taxon>
        <taxon>Metazoa</taxon>
        <taxon>Ecdysozoa</taxon>
        <taxon>Arthropoda</taxon>
        <taxon>Hexapoda</taxon>
        <taxon>Insecta</taxon>
        <taxon>Pterygota</taxon>
        <taxon>Neoptera</taxon>
        <taxon>Polyneoptera</taxon>
        <taxon>Phasmatodea</taxon>
        <taxon>Verophasmatodea</taxon>
        <taxon>Anareolatae</taxon>
        <taxon>Phasmatidae</taxon>
        <taxon>Eurycanthinae</taxon>
        <taxon>Dryococelus</taxon>
    </lineage>
</organism>
<protein>
    <submittedName>
        <fullName evidence="2">Uncharacterized protein</fullName>
    </submittedName>
</protein>